<evidence type="ECO:0000256" key="1">
    <source>
        <dbReference type="ARBA" id="ARBA00004479"/>
    </source>
</evidence>
<keyword evidence="6 9" id="KW-1133">Transmembrane helix</keyword>
<dbReference type="InterPro" id="IPR015720">
    <property type="entry name" value="Emp24-like"/>
</dbReference>
<name>A0A7H9HSX1_9SACH</name>
<proteinExistence type="inferred from homology"/>
<keyword evidence="4 10" id="KW-0732">Signal</keyword>
<dbReference type="SMART" id="SM01190">
    <property type="entry name" value="EMP24_GP25L"/>
    <property type="match status" value="1"/>
</dbReference>
<evidence type="ECO:0000256" key="7">
    <source>
        <dbReference type="ARBA" id="ARBA00023136"/>
    </source>
</evidence>
<comment type="subcellular location">
    <subcellularLocation>
        <location evidence="1 8">Membrane</location>
        <topology evidence="1 8">Single-pass type I membrane protein</topology>
    </subcellularLocation>
</comment>
<organism evidence="12 13">
    <name type="scientific">Torulaspora globosa</name>
    <dbReference type="NCBI Taxonomy" id="48254"/>
    <lineage>
        <taxon>Eukaryota</taxon>
        <taxon>Fungi</taxon>
        <taxon>Dikarya</taxon>
        <taxon>Ascomycota</taxon>
        <taxon>Saccharomycotina</taxon>
        <taxon>Saccharomycetes</taxon>
        <taxon>Saccharomycetales</taxon>
        <taxon>Saccharomycetaceae</taxon>
        <taxon>Torulaspora</taxon>
    </lineage>
</organism>
<feature type="signal peptide" evidence="10">
    <location>
        <begin position="1"/>
        <end position="22"/>
    </location>
</feature>
<dbReference type="AlphaFoldDB" id="A0A7H9HSX1"/>
<dbReference type="GO" id="GO:0006888">
    <property type="term" value="P:endoplasmic reticulum to Golgi vesicle-mediated transport"/>
    <property type="evidence" value="ECO:0007669"/>
    <property type="project" value="UniProtKB-ARBA"/>
</dbReference>
<dbReference type="GO" id="GO:0005737">
    <property type="term" value="C:cytoplasm"/>
    <property type="evidence" value="ECO:0007669"/>
    <property type="project" value="GOC"/>
</dbReference>
<evidence type="ECO:0000256" key="6">
    <source>
        <dbReference type="ARBA" id="ARBA00022989"/>
    </source>
</evidence>
<sequence length="219" mass="25359">MLCGVFIQLAFLLAILPSKVNGFYYYGNGGERKCFHKELSKGTLLQGRYNVQIFDEKLDAFRDAIPQEFDVLVDIDETFDDMHRVSHQKGSPRGEIAFNALDSGEHRICIQPQATRWLNKGRTKVDLEFEVGTDSKLDSKQRSTVESLQSKIEILSEKVMEIRREQKLVRDREAKFRNASEAVNSRAMWWSIVQLIVLGITCAWQMRHLRSFFVKQKVL</sequence>
<accession>A0A7H9HSX1</accession>
<dbReference type="GO" id="GO:0016020">
    <property type="term" value="C:membrane"/>
    <property type="evidence" value="ECO:0007669"/>
    <property type="project" value="UniProtKB-SubCell"/>
</dbReference>
<evidence type="ECO:0000259" key="11">
    <source>
        <dbReference type="PROSITE" id="PS50866"/>
    </source>
</evidence>
<protein>
    <recommendedName>
        <fullName evidence="11">GOLD domain-containing protein</fullName>
    </recommendedName>
</protein>
<evidence type="ECO:0000256" key="5">
    <source>
        <dbReference type="ARBA" id="ARBA00022892"/>
    </source>
</evidence>
<keyword evidence="5" id="KW-0813">Transport</keyword>
<evidence type="ECO:0000256" key="3">
    <source>
        <dbReference type="ARBA" id="ARBA00022692"/>
    </source>
</evidence>
<keyword evidence="3 8" id="KW-0812">Transmembrane</keyword>
<keyword evidence="7 9" id="KW-0472">Membrane</keyword>
<comment type="similarity">
    <text evidence="2 8">Belongs to the EMP24/GP25L family.</text>
</comment>
<gene>
    <name evidence="12" type="ORF">HG537_0C04360</name>
</gene>
<evidence type="ECO:0000256" key="8">
    <source>
        <dbReference type="RuleBase" id="RU003827"/>
    </source>
</evidence>
<dbReference type="Pfam" id="PF01105">
    <property type="entry name" value="EMP24_GP25L"/>
    <property type="match status" value="1"/>
</dbReference>
<evidence type="ECO:0000256" key="2">
    <source>
        <dbReference type="ARBA" id="ARBA00007104"/>
    </source>
</evidence>
<keyword evidence="5" id="KW-0931">ER-Golgi transport</keyword>
<evidence type="ECO:0000256" key="4">
    <source>
        <dbReference type="ARBA" id="ARBA00022729"/>
    </source>
</evidence>
<dbReference type="PROSITE" id="PS50866">
    <property type="entry name" value="GOLD"/>
    <property type="match status" value="1"/>
</dbReference>
<evidence type="ECO:0000256" key="9">
    <source>
        <dbReference type="SAM" id="Phobius"/>
    </source>
</evidence>
<dbReference type="EMBL" id="CP059269">
    <property type="protein sequence ID" value="QLQ79787.1"/>
    <property type="molecule type" value="Genomic_DNA"/>
</dbReference>
<evidence type="ECO:0000256" key="10">
    <source>
        <dbReference type="SAM" id="SignalP"/>
    </source>
</evidence>
<evidence type="ECO:0000313" key="12">
    <source>
        <dbReference type="EMBL" id="QLQ79787.1"/>
    </source>
</evidence>
<evidence type="ECO:0000313" key="13">
    <source>
        <dbReference type="Proteomes" id="UP000510647"/>
    </source>
</evidence>
<feature type="transmembrane region" description="Helical" evidence="9">
    <location>
        <begin position="187"/>
        <end position="206"/>
    </location>
</feature>
<dbReference type="InterPro" id="IPR009038">
    <property type="entry name" value="GOLD_dom"/>
</dbReference>
<reference evidence="12 13" key="1">
    <citation type="submission" date="2020-06" db="EMBL/GenBank/DDBJ databases">
        <title>The yeast mating-type switching endonuclease HO is a domesticated member of an unorthodox homing genetic element family.</title>
        <authorList>
            <person name="Coughlan A.Y."/>
            <person name="Lombardi L."/>
            <person name="Braun-Galleani S."/>
            <person name="Martos A.R."/>
            <person name="Galeote V."/>
            <person name="Bigey F."/>
            <person name="Dequin S."/>
            <person name="Byrne K.P."/>
            <person name="Wolfe K.H."/>
        </authorList>
    </citation>
    <scope>NUCLEOTIDE SEQUENCE [LARGE SCALE GENOMIC DNA]</scope>
    <source>
        <strain evidence="12 13">CBS2947</strain>
    </source>
</reference>
<dbReference type="OrthoDB" id="3427at2759"/>
<dbReference type="PANTHER" id="PTHR22811">
    <property type="entry name" value="TRANSMEMBRANE EMP24 DOMAIN-CONTAINING PROTEIN"/>
    <property type="match status" value="1"/>
</dbReference>
<keyword evidence="13" id="KW-1185">Reference proteome</keyword>
<dbReference type="Proteomes" id="UP000510647">
    <property type="component" value="Chromosome 3"/>
</dbReference>
<feature type="domain" description="GOLD" evidence="11">
    <location>
        <begin position="32"/>
        <end position="131"/>
    </location>
</feature>
<feature type="chain" id="PRO_5028878819" description="GOLD domain-containing protein" evidence="10">
    <location>
        <begin position="23"/>
        <end position="219"/>
    </location>
</feature>